<accession>A0A9X2KN30</accession>
<evidence type="ECO:0000259" key="5">
    <source>
        <dbReference type="PROSITE" id="PS51898"/>
    </source>
</evidence>
<dbReference type="InterPro" id="IPR004107">
    <property type="entry name" value="Integrase_SAM-like_N"/>
</dbReference>
<dbReference type="AlphaFoldDB" id="A0A9X2KN30"/>
<dbReference type="PANTHER" id="PTHR30349">
    <property type="entry name" value="PHAGE INTEGRASE-RELATED"/>
    <property type="match status" value="1"/>
</dbReference>
<protein>
    <submittedName>
        <fullName evidence="7">Site-specific integrase</fullName>
    </submittedName>
</protein>
<evidence type="ECO:0000313" key="7">
    <source>
        <dbReference type="EMBL" id="MCP3733239.1"/>
    </source>
</evidence>
<dbReference type="Gene3D" id="1.10.443.10">
    <property type="entry name" value="Intergrase catalytic core"/>
    <property type="match status" value="1"/>
</dbReference>
<dbReference type="Pfam" id="PF00589">
    <property type="entry name" value="Phage_integrase"/>
    <property type="match status" value="1"/>
</dbReference>
<dbReference type="Gene3D" id="1.10.150.130">
    <property type="match status" value="1"/>
</dbReference>
<dbReference type="PROSITE" id="PS51898">
    <property type="entry name" value="TYR_RECOMBINASE"/>
    <property type="match status" value="1"/>
</dbReference>
<dbReference type="InterPro" id="IPR002104">
    <property type="entry name" value="Integrase_catalytic"/>
</dbReference>
<dbReference type="PROSITE" id="PS51900">
    <property type="entry name" value="CB"/>
    <property type="match status" value="1"/>
</dbReference>
<feature type="domain" description="Core-binding (CB)" evidence="6">
    <location>
        <begin position="114"/>
        <end position="199"/>
    </location>
</feature>
<evidence type="ECO:0000256" key="4">
    <source>
        <dbReference type="PROSITE-ProRule" id="PRU01248"/>
    </source>
</evidence>
<dbReference type="InterPro" id="IPR010998">
    <property type="entry name" value="Integrase_recombinase_N"/>
</dbReference>
<organism evidence="7 8">
    <name type="scientific">Sphingomonas tagetis</name>
    <dbReference type="NCBI Taxonomy" id="2949092"/>
    <lineage>
        <taxon>Bacteria</taxon>
        <taxon>Pseudomonadati</taxon>
        <taxon>Pseudomonadota</taxon>
        <taxon>Alphaproteobacteria</taxon>
        <taxon>Sphingomonadales</taxon>
        <taxon>Sphingomonadaceae</taxon>
        <taxon>Sphingomonas</taxon>
    </lineage>
</organism>
<keyword evidence="2 4" id="KW-0238">DNA-binding</keyword>
<keyword evidence="3" id="KW-0233">DNA recombination</keyword>
<feature type="domain" description="Tyr recombinase" evidence="5">
    <location>
        <begin position="222"/>
        <end position="406"/>
    </location>
</feature>
<dbReference type="InterPro" id="IPR050090">
    <property type="entry name" value="Tyrosine_recombinase_XerCD"/>
</dbReference>
<dbReference type="EMBL" id="JAMLDX010000041">
    <property type="protein sequence ID" value="MCP3733239.1"/>
    <property type="molecule type" value="Genomic_DNA"/>
</dbReference>
<proteinExistence type="predicted"/>
<dbReference type="InterPro" id="IPR013762">
    <property type="entry name" value="Integrase-like_cat_sf"/>
</dbReference>
<dbReference type="PANTHER" id="PTHR30349:SF90">
    <property type="entry name" value="TYROSINE RECOMBINASE XERD"/>
    <property type="match status" value="1"/>
</dbReference>
<evidence type="ECO:0000256" key="3">
    <source>
        <dbReference type="ARBA" id="ARBA00023172"/>
    </source>
</evidence>
<dbReference type="GO" id="GO:0003677">
    <property type="term" value="F:DNA binding"/>
    <property type="evidence" value="ECO:0007669"/>
    <property type="project" value="UniProtKB-UniRule"/>
</dbReference>
<sequence length="413" mass="46353">MTLDEHLRRSRILRRLRAGPFREGIDHYTERLRNDGYGPHHGGRAISLVFRFTRWLTDRHFGFHDIDEHLVGRFLAARTRQHPLRAGDRSALRRLVAVLREAEIIGPELPAKRDPREQILESFREYLEARRGLLPASSKNYIWFIQRFLHDLSITRTADLASLSQDDIVGYVERHASDGSAITAKLMCSRLRSFLTYLQVEGVIGHELAACIPSIRTWSLTRLPTYLSAAQLQQIYRSCDRDTAVGRRDYAVLMLLGGLGLRANEIATLTLDDIDWRAGQFRIQGKGRQPATMPLPPDIGAALVAYLRNGRPASASRRVFLRARPPHSGFPTSSGITNIAGRALARAVVTGAIHRGAHVFRHTLATELLRSGASLTEIGQVLRHQDHDTTRIYAKVDLASLRTLSLPWPGGGL</sequence>
<dbReference type="SUPFAM" id="SSF56349">
    <property type="entry name" value="DNA breaking-rejoining enzymes"/>
    <property type="match status" value="1"/>
</dbReference>
<dbReference type="Proteomes" id="UP001139451">
    <property type="component" value="Unassembled WGS sequence"/>
</dbReference>
<name>A0A9X2KN30_9SPHN</name>
<gene>
    <name evidence="7" type="ORF">M9978_22805</name>
</gene>
<dbReference type="RefSeq" id="WP_254297459.1">
    <property type="nucleotide sequence ID" value="NZ_JAMLDX010000041.1"/>
</dbReference>
<evidence type="ECO:0000259" key="6">
    <source>
        <dbReference type="PROSITE" id="PS51900"/>
    </source>
</evidence>
<dbReference type="InterPro" id="IPR044068">
    <property type="entry name" value="CB"/>
</dbReference>
<keyword evidence="1" id="KW-0229">DNA integration</keyword>
<evidence type="ECO:0000256" key="1">
    <source>
        <dbReference type="ARBA" id="ARBA00022908"/>
    </source>
</evidence>
<evidence type="ECO:0000313" key="8">
    <source>
        <dbReference type="Proteomes" id="UP001139451"/>
    </source>
</evidence>
<dbReference type="Pfam" id="PF02899">
    <property type="entry name" value="Phage_int_SAM_1"/>
    <property type="match status" value="1"/>
</dbReference>
<keyword evidence="8" id="KW-1185">Reference proteome</keyword>
<dbReference type="GO" id="GO:0015074">
    <property type="term" value="P:DNA integration"/>
    <property type="evidence" value="ECO:0007669"/>
    <property type="project" value="UniProtKB-KW"/>
</dbReference>
<evidence type="ECO:0000256" key="2">
    <source>
        <dbReference type="ARBA" id="ARBA00023125"/>
    </source>
</evidence>
<dbReference type="CDD" id="cd01188">
    <property type="entry name" value="INT_RitA_C_like"/>
    <property type="match status" value="1"/>
</dbReference>
<comment type="caution">
    <text evidence="7">The sequence shown here is derived from an EMBL/GenBank/DDBJ whole genome shotgun (WGS) entry which is preliminary data.</text>
</comment>
<dbReference type="InterPro" id="IPR011010">
    <property type="entry name" value="DNA_brk_join_enz"/>
</dbReference>
<dbReference type="GO" id="GO:0006310">
    <property type="term" value="P:DNA recombination"/>
    <property type="evidence" value="ECO:0007669"/>
    <property type="project" value="UniProtKB-KW"/>
</dbReference>
<reference evidence="7" key="1">
    <citation type="submission" date="2022-05" db="EMBL/GenBank/DDBJ databases">
        <title>Sphingomonas sp. strain MG17 Genome sequencing and assembly.</title>
        <authorList>
            <person name="Kim I."/>
        </authorList>
    </citation>
    <scope>NUCLEOTIDE SEQUENCE</scope>
    <source>
        <strain evidence="7">MG17</strain>
    </source>
</reference>